<reference evidence="2 3" key="1">
    <citation type="journal article" date="2018" name="Sci. Rep.">
        <title>A novel species of the marine cyanobacterium Acaryochloris with a unique pigment content and lifestyle.</title>
        <authorList>
            <person name="Partensky F."/>
            <person name="Six C."/>
            <person name="Ratin M."/>
            <person name="Garczarek L."/>
            <person name="Vaulot D."/>
            <person name="Probert I."/>
            <person name="Calteau A."/>
            <person name="Gourvil P."/>
            <person name="Marie D."/>
            <person name="Grebert T."/>
            <person name="Bouchier C."/>
            <person name="Le Panse S."/>
            <person name="Gachenot M."/>
            <person name="Rodriguez F."/>
            <person name="Garrido J.L."/>
        </authorList>
    </citation>
    <scope>NUCLEOTIDE SEQUENCE [LARGE SCALE GENOMIC DNA]</scope>
    <source>
        <strain evidence="2 3">RCC1774</strain>
    </source>
</reference>
<name>A0A2W1JBQ8_9CYAN</name>
<evidence type="ECO:0000256" key="1">
    <source>
        <dbReference type="SAM" id="Phobius"/>
    </source>
</evidence>
<keyword evidence="1" id="KW-1133">Transmembrane helix</keyword>
<dbReference type="InterPro" id="IPR012340">
    <property type="entry name" value="NA-bd_OB-fold"/>
</dbReference>
<dbReference type="Proteomes" id="UP000248857">
    <property type="component" value="Unassembled WGS sequence"/>
</dbReference>
<keyword evidence="3" id="KW-1185">Reference proteome</keyword>
<evidence type="ECO:0000313" key="2">
    <source>
        <dbReference type="EMBL" id="PZD71483.1"/>
    </source>
</evidence>
<protein>
    <submittedName>
        <fullName evidence="2">Uncharacterized protein</fullName>
    </submittedName>
</protein>
<evidence type="ECO:0000313" key="3">
    <source>
        <dbReference type="Proteomes" id="UP000248857"/>
    </source>
</evidence>
<dbReference type="Gene3D" id="2.40.50.140">
    <property type="entry name" value="Nucleic acid-binding proteins"/>
    <property type="match status" value="1"/>
</dbReference>
<dbReference type="AlphaFoldDB" id="A0A2W1JBQ8"/>
<dbReference type="RefSeq" id="WP_110988065.1">
    <property type="nucleotide sequence ID" value="NZ_CAWNWM010000017.1"/>
</dbReference>
<dbReference type="EMBL" id="PQWO01000017">
    <property type="protein sequence ID" value="PZD71483.1"/>
    <property type="molecule type" value="Genomic_DNA"/>
</dbReference>
<comment type="caution">
    <text evidence="2">The sequence shown here is derived from an EMBL/GenBank/DDBJ whole genome shotgun (WGS) entry which is preliminary data.</text>
</comment>
<keyword evidence="1" id="KW-0812">Transmembrane</keyword>
<keyword evidence="1" id="KW-0472">Membrane</keyword>
<accession>A0A2W1JBQ8</accession>
<sequence length="107" mass="11738">MVVLICFSIGVGVGCGVAIATLIWLRRRDQVIDSLIQLEQLVGHAGTVEMPFDHHSQGKVRVDINGSALNLRAFTDDVQGFKLGDRVVVMATQGDRVWVVSEQTFKT</sequence>
<dbReference type="OrthoDB" id="517853at2"/>
<proteinExistence type="predicted"/>
<gene>
    <name evidence="2" type="ORF">C1752_06374</name>
</gene>
<organism evidence="2 3">
    <name type="scientific">Acaryochloris thomasi RCC1774</name>
    <dbReference type="NCBI Taxonomy" id="1764569"/>
    <lineage>
        <taxon>Bacteria</taxon>
        <taxon>Bacillati</taxon>
        <taxon>Cyanobacteriota</taxon>
        <taxon>Cyanophyceae</taxon>
        <taxon>Acaryochloridales</taxon>
        <taxon>Acaryochloridaceae</taxon>
        <taxon>Acaryochloris</taxon>
        <taxon>Acaryochloris thomasi</taxon>
    </lineage>
</organism>
<feature type="transmembrane region" description="Helical" evidence="1">
    <location>
        <begin position="6"/>
        <end position="25"/>
    </location>
</feature>